<evidence type="ECO:0008006" key="5">
    <source>
        <dbReference type="Google" id="ProtNLM"/>
    </source>
</evidence>
<proteinExistence type="predicted"/>
<dbReference type="Gene3D" id="1.10.150.130">
    <property type="match status" value="1"/>
</dbReference>
<reference evidence="3 4" key="1">
    <citation type="submission" date="2019-09" db="EMBL/GenBank/DDBJ databases">
        <title>Phylogeny of genus Pseudoclavibacter and closely related genus.</title>
        <authorList>
            <person name="Li Y."/>
        </authorList>
    </citation>
    <scope>NUCLEOTIDE SEQUENCE [LARGE SCALE GENOMIC DNA]</scope>
    <source>
        <strain evidence="3 4">THG-MD12</strain>
    </source>
</reference>
<accession>A0A7J5B6S2</accession>
<protein>
    <recommendedName>
        <fullName evidence="5">Site-specific integrase</fullName>
    </recommendedName>
</protein>
<feature type="compositionally biased region" description="Basic and acidic residues" evidence="2">
    <location>
        <begin position="125"/>
        <end position="147"/>
    </location>
</feature>
<sequence>MIKKRPNGRFQARVFHAGREVASKTFDLKKDALSREDEQQRKLLANEWVDPQAGKAPLGTVLNQYVEQMRGVIGPRTWGNDEANYRDHVPARLRKWPISAVTAGQLDKFYAHENKAGLACGTSESRPRQPLERLRTLTAHAQDESDRGSGWTAAHQSSASSPQAARARDAPYL</sequence>
<gene>
    <name evidence="3" type="ORF">F8O03_06215</name>
</gene>
<comment type="caution">
    <text evidence="3">The sequence shown here is derived from an EMBL/GenBank/DDBJ whole genome shotgun (WGS) entry which is preliminary data.</text>
</comment>
<dbReference type="EMBL" id="WBJX01000001">
    <property type="protein sequence ID" value="KAB1639898.1"/>
    <property type="molecule type" value="Genomic_DNA"/>
</dbReference>
<keyword evidence="1" id="KW-0238">DNA-binding</keyword>
<dbReference type="InterPro" id="IPR010998">
    <property type="entry name" value="Integrase_recombinase_N"/>
</dbReference>
<evidence type="ECO:0000256" key="1">
    <source>
        <dbReference type="ARBA" id="ARBA00023125"/>
    </source>
</evidence>
<feature type="compositionally biased region" description="Low complexity" evidence="2">
    <location>
        <begin position="153"/>
        <end position="165"/>
    </location>
</feature>
<keyword evidence="4" id="KW-1185">Reference proteome</keyword>
<evidence type="ECO:0000313" key="3">
    <source>
        <dbReference type="EMBL" id="KAB1639898.1"/>
    </source>
</evidence>
<dbReference type="RefSeq" id="WP_151423036.1">
    <property type="nucleotide sequence ID" value="NZ_WBJX01000001.1"/>
</dbReference>
<dbReference type="Proteomes" id="UP000490386">
    <property type="component" value="Unassembled WGS sequence"/>
</dbReference>
<feature type="region of interest" description="Disordered" evidence="2">
    <location>
        <begin position="120"/>
        <end position="173"/>
    </location>
</feature>
<evidence type="ECO:0000256" key="2">
    <source>
        <dbReference type="SAM" id="MobiDB-lite"/>
    </source>
</evidence>
<dbReference type="GO" id="GO:0003677">
    <property type="term" value="F:DNA binding"/>
    <property type="evidence" value="ECO:0007669"/>
    <property type="project" value="UniProtKB-KW"/>
</dbReference>
<evidence type="ECO:0000313" key="4">
    <source>
        <dbReference type="Proteomes" id="UP000490386"/>
    </source>
</evidence>
<name>A0A7J5B6S2_9MICO</name>
<organism evidence="3 4">
    <name type="scientific">Pseudoclavibacter terrae</name>
    <dbReference type="NCBI Taxonomy" id="1530195"/>
    <lineage>
        <taxon>Bacteria</taxon>
        <taxon>Bacillati</taxon>
        <taxon>Actinomycetota</taxon>
        <taxon>Actinomycetes</taxon>
        <taxon>Micrococcales</taxon>
        <taxon>Microbacteriaceae</taxon>
        <taxon>Pseudoclavibacter</taxon>
    </lineage>
</organism>
<dbReference type="OrthoDB" id="7476432at2"/>
<dbReference type="AlphaFoldDB" id="A0A7J5B6S2"/>